<proteinExistence type="predicted"/>
<dbReference type="OMA" id="DTHITTE"/>
<keyword evidence="6" id="KW-0418">Kinase</keyword>
<dbReference type="AlphaFoldDB" id="A0A022RMI2"/>
<evidence type="ECO:0000256" key="2">
    <source>
        <dbReference type="ARBA" id="ARBA00012513"/>
    </source>
</evidence>
<evidence type="ECO:0000256" key="7">
    <source>
        <dbReference type="ARBA" id="ARBA00022840"/>
    </source>
</evidence>
<dbReference type="Pfam" id="PF07714">
    <property type="entry name" value="PK_Tyr_Ser-Thr"/>
    <property type="match status" value="1"/>
</dbReference>
<evidence type="ECO:0000256" key="4">
    <source>
        <dbReference type="ARBA" id="ARBA00022679"/>
    </source>
</evidence>
<keyword evidence="3" id="KW-0723">Serine/threonine-protein kinase</keyword>
<accession>A0A022RMI2</accession>
<dbReference type="KEGG" id="egt:105953994"/>
<dbReference type="Proteomes" id="UP000030748">
    <property type="component" value="Unassembled WGS sequence"/>
</dbReference>
<comment type="catalytic activity">
    <reaction evidence="8">
        <text>L-threonyl-[protein] + ATP = O-phospho-L-threonyl-[protein] + ADP + H(+)</text>
        <dbReference type="Rhea" id="RHEA:46608"/>
        <dbReference type="Rhea" id="RHEA-COMP:11060"/>
        <dbReference type="Rhea" id="RHEA-COMP:11605"/>
        <dbReference type="ChEBI" id="CHEBI:15378"/>
        <dbReference type="ChEBI" id="CHEBI:30013"/>
        <dbReference type="ChEBI" id="CHEBI:30616"/>
        <dbReference type="ChEBI" id="CHEBI:61977"/>
        <dbReference type="ChEBI" id="CHEBI:456216"/>
        <dbReference type="EC" id="2.7.11.1"/>
    </reaction>
</comment>
<dbReference type="EMBL" id="KI630370">
    <property type="protein sequence ID" value="EYU40978.1"/>
    <property type="molecule type" value="Genomic_DNA"/>
</dbReference>
<dbReference type="FunFam" id="1.10.510.10:FF:000016">
    <property type="entry name" value="Somatic embryogenesis receptor-like kinase 1"/>
    <property type="match status" value="1"/>
</dbReference>
<dbReference type="eggNOG" id="KOG1187">
    <property type="taxonomic scope" value="Eukaryota"/>
</dbReference>
<keyword evidence="5" id="KW-0547">Nucleotide-binding</keyword>
<evidence type="ECO:0000259" key="10">
    <source>
        <dbReference type="PROSITE" id="PS50011"/>
    </source>
</evidence>
<comment type="subcellular location">
    <subcellularLocation>
        <location evidence="1">Membrane</location>
        <topology evidence="1">Single-pass type I membrane protein</topology>
    </subcellularLocation>
</comment>
<protein>
    <recommendedName>
        <fullName evidence="2">non-specific serine/threonine protein kinase</fullName>
        <ecNumber evidence="2">2.7.11.1</ecNumber>
    </recommendedName>
</protein>
<evidence type="ECO:0000313" key="11">
    <source>
        <dbReference type="EMBL" id="EYU40978.1"/>
    </source>
</evidence>
<dbReference type="InterPro" id="IPR000719">
    <property type="entry name" value="Prot_kinase_dom"/>
</dbReference>
<evidence type="ECO:0000256" key="9">
    <source>
        <dbReference type="ARBA" id="ARBA00048679"/>
    </source>
</evidence>
<organism evidence="11 12">
    <name type="scientific">Erythranthe guttata</name>
    <name type="common">Yellow monkey flower</name>
    <name type="synonym">Mimulus guttatus</name>
    <dbReference type="NCBI Taxonomy" id="4155"/>
    <lineage>
        <taxon>Eukaryota</taxon>
        <taxon>Viridiplantae</taxon>
        <taxon>Streptophyta</taxon>
        <taxon>Embryophyta</taxon>
        <taxon>Tracheophyta</taxon>
        <taxon>Spermatophyta</taxon>
        <taxon>Magnoliopsida</taxon>
        <taxon>eudicotyledons</taxon>
        <taxon>Gunneridae</taxon>
        <taxon>Pentapetalae</taxon>
        <taxon>asterids</taxon>
        <taxon>lamiids</taxon>
        <taxon>Lamiales</taxon>
        <taxon>Phrymaceae</taxon>
        <taxon>Erythranthe</taxon>
    </lineage>
</organism>
<sequence length="347" mass="39945">MENIPGVGIFSLNELKIATDNFADRNILFKNGSAVLLYKGRLENGSIVAVKRFKQLQYFRAEVEAMSNATNHPNLLRLIGVCITQKEKMLVYPYMANRNVASCLRARLESKHPLDWPVRKRIAMGVARGLAHLHDECPRKIIHRNVKAVNIFLNEDFDAIISNFDLAILMDHGVTHLEEVVSGTVGHIAPEYLSEGICSEKIDVYSYGVFLLELITGRRAFDLIRRANDEAVVLLEWVKRIVEEKERERIVDPDIRGNYYYIEQGVEEMIKIALICTQNNPEKRPKMSEIVRIMLQLGDGLVLSQRWEEFCNEEKLLRQEFMMSSDEKWDLKLPDSPRQSDELSSPR</sequence>
<feature type="domain" description="Protein kinase" evidence="10">
    <location>
        <begin position="1"/>
        <end position="297"/>
    </location>
</feature>
<dbReference type="PhylomeDB" id="A0A022RMI2"/>
<evidence type="ECO:0000256" key="3">
    <source>
        <dbReference type="ARBA" id="ARBA00022527"/>
    </source>
</evidence>
<dbReference type="PANTHER" id="PTHR48006:SF102">
    <property type="entry name" value="LEUCINE-RICH REPEAT-CONTAINING PROTEIN DDB_G0281931-RELATED"/>
    <property type="match status" value="1"/>
</dbReference>
<evidence type="ECO:0000256" key="1">
    <source>
        <dbReference type="ARBA" id="ARBA00004479"/>
    </source>
</evidence>
<keyword evidence="4" id="KW-0808">Transferase</keyword>
<reference evidence="11 12" key="1">
    <citation type="journal article" date="2013" name="Proc. Natl. Acad. Sci. U.S.A.">
        <title>Fine-scale variation in meiotic recombination in Mimulus inferred from population shotgun sequencing.</title>
        <authorList>
            <person name="Hellsten U."/>
            <person name="Wright K.M."/>
            <person name="Jenkins J."/>
            <person name="Shu S."/>
            <person name="Yuan Y."/>
            <person name="Wessler S.R."/>
            <person name="Schmutz J."/>
            <person name="Willis J.H."/>
            <person name="Rokhsar D.S."/>
        </authorList>
    </citation>
    <scope>NUCLEOTIDE SEQUENCE [LARGE SCALE GENOMIC DNA]</scope>
    <source>
        <strain evidence="12">cv. DUN x IM62</strain>
    </source>
</reference>
<dbReference type="Gene3D" id="1.10.510.10">
    <property type="entry name" value="Transferase(Phosphotransferase) domain 1"/>
    <property type="match status" value="1"/>
</dbReference>
<comment type="catalytic activity">
    <reaction evidence="9">
        <text>L-seryl-[protein] + ATP = O-phospho-L-seryl-[protein] + ADP + H(+)</text>
        <dbReference type="Rhea" id="RHEA:17989"/>
        <dbReference type="Rhea" id="RHEA-COMP:9863"/>
        <dbReference type="Rhea" id="RHEA-COMP:11604"/>
        <dbReference type="ChEBI" id="CHEBI:15378"/>
        <dbReference type="ChEBI" id="CHEBI:29999"/>
        <dbReference type="ChEBI" id="CHEBI:30616"/>
        <dbReference type="ChEBI" id="CHEBI:83421"/>
        <dbReference type="ChEBI" id="CHEBI:456216"/>
        <dbReference type="EC" id="2.7.11.1"/>
    </reaction>
</comment>
<evidence type="ECO:0000256" key="5">
    <source>
        <dbReference type="ARBA" id="ARBA00022741"/>
    </source>
</evidence>
<dbReference type="InterPro" id="IPR011009">
    <property type="entry name" value="Kinase-like_dom_sf"/>
</dbReference>
<dbReference type="EC" id="2.7.11.1" evidence="2"/>
<name>A0A022RMI2_ERYGU</name>
<dbReference type="GO" id="GO:0007165">
    <property type="term" value="P:signal transduction"/>
    <property type="evidence" value="ECO:0000318"/>
    <property type="project" value="GO_Central"/>
</dbReference>
<gene>
    <name evidence="11" type="ORF">MIMGU_mgv1a021472mg</name>
</gene>
<dbReference type="GO" id="GO:0005886">
    <property type="term" value="C:plasma membrane"/>
    <property type="evidence" value="ECO:0000318"/>
    <property type="project" value="GO_Central"/>
</dbReference>
<keyword evidence="12" id="KW-1185">Reference proteome</keyword>
<evidence type="ECO:0000256" key="6">
    <source>
        <dbReference type="ARBA" id="ARBA00022777"/>
    </source>
</evidence>
<dbReference type="PROSITE" id="PS50011">
    <property type="entry name" value="PROTEIN_KINASE_DOM"/>
    <property type="match status" value="1"/>
</dbReference>
<dbReference type="GO" id="GO:0005524">
    <property type="term" value="F:ATP binding"/>
    <property type="evidence" value="ECO:0007669"/>
    <property type="project" value="UniProtKB-KW"/>
</dbReference>
<dbReference type="PANTHER" id="PTHR48006">
    <property type="entry name" value="LEUCINE-RICH REPEAT-CONTAINING PROTEIN DDB_G0281931-RELATED"/>
    <property type="match status" value="1"/>
</dbReference>
<dbReference type="Gene3D" id="3.30.200.20">
    <property type="entry name" value="Phosphorylase Kinase, domain 1"/>
    <property type="match status" value="1"/>
</dbReference>
<dbReference type="GO" id="GO:0004674">
    <property type="term" value="F:protein serine/threonine kinase activity"/>
    <property type="evidence" value="ECO:0007669"/>
    <property type="project" value="UniProtKB-KW"/>
</dbReference>
<dbReference type="GO" id="GO:0004672">
    <property type="term" value="F:protein kinase activity"/>
    <property type="evidence" value="ECO:0000318"/>
    <property type="project" value="GO_Central"/>
</dbReference>
<dbReference type="OrthoDB" id="1538761at2759"/>
<dbReference type="InterPro" id="IPR051824">
    <property type="entry name" value="LRR_Rcpt-Like_S/T_Kinase"/>
</dbReference>
<dbReference type="SUPFAM" id="SSF56112">
    <property type="entry name" value="Protein kinase-like (PK-like)"/>
    <property type="match status" value="1"/>
</dbReference>
<keyword evidence="7" id="KW-0067">ATP-binding</keyword>
<evidence type="ECO:0000313" key="12">
    <source>
        <dbReference type="Proteomes" id="UP000030748"/>
    </source>
</evidence>
<dbReference type="STRING" id="4155.A0A022RMI2"/>
<evidence type="ECO:0000256" key="8">
    <source>
        <dbReference type="ARBA" id="ARBA00047899"/>
    </source>
</evidence>
<dbReference type="InterPro" id="IPR001245">
    <property type="entry name" value="Ser-Thr/Tyr_kinase_cat_dom"/>
</dbReference>